<dbReference type="InterPro" id="IPR010923">
    <property type="entry name" value="T(6)A37_SUA5"/>
</dbReference>
<evidence type="ECO:0000256" key="8">
    <source>
        <dbReference type="ARBA" id="ARBA00022695"/>
    </source>
</evidence>
<dbReference type="EC" id="2.7.7.87" evidence="3 13"/>
<dbReference type="RefSeq" id="WP_188617008.1">
    <property type="nucleotide sequence ID" value="NZ_BMLV01000002.1"/>
</dbReference>
<dbReference type="Proteomes" id="UP000620064">
    <property type="component" value="Unassembled WGS sequence"/>
</dbReference>
<evidence type="ECO:0000256" key="9">
    <source>
        <dbReference type="ARBA" id="ARBA00022741"/>
    </source>
</evidence>
<evidence type="ECO:0000256" key="11">
    <source>
        <dbReference type="ARBA" id="ARBA00029774"/>
    </source>
</evidence>
<evidence type="ECO:0000256" key="7">
    <source>
        <dbReference type="ARBA" id="ARBA00022694"/>
    </source>
</evidence>
<evidence type="ECO:0000256" key="2">
    <source>
        <dbReference type="ARBA" id="ARBA00007663"/>
    </source>
</evidence>
<evidence type="ECO:0000256" key="1">
    <source>
        <dbReference type="ARBA" id="ARBA00004496"/>
    </source>
</evidence>
<dbReference type="PIRSF" id="PIRSF004930">
    <property type="entry name" value="Tln_factor_SUA5"/>
    <property type="match status" value="1"/>
</dbReference>
<dbReference type="PANTHER" id="PTHR17490">
    <property type="entry name" value="SUA5"/>
    <property type="match status" value="1"/>
</dbReference>
<comment type="catalytic activity">
    <reaction evidence="12 13">
        <text>L-threonine + hydrogencarbonate + ATP = L-threonylcarbamoyladenylate + diphosphate + H2O</text>
        <dbReference type="Rhea" id="RHEA:36407"/>
        <dbReference type="ChEBI" id="CHEBI:15377"/>
        <dbReference type="ChEBI" id="CHEBI:17544"/>
        <dbReference type="ChEBI" id="CHEBI:30616"/>
        <dbReference type="ChEBI" id="CHEBI:33019"/>
        <dbReference type="ChEBI" id="CHEBI:57926"/>
        <dbReference type="ChEBI" id="CHEBI:73682"/>
        <dbReference type="EC" id="2.7.7.87"/>
    </reaction>
</comment>
<name>A0ABQ2NMX3_9FLAO</name>
<keyword evidence="7 13" id="KW-0819">tRNA processing</keyword>
<keyword evidence="16" id="KW-1185">Reference proteome</keyword>
<keyword evidence="9 13" id="KW-0547">Nucleotide-binding</keyword>
<dbReference type="Pfam" id="PF01300">
    <property type="entry name" value="Sua5_yciO_yrdC"/>
    <property type="match status" value="1"/>
</dbReference>
<evidence type="ECO:0000259" key="14">
    <source>
        <dbReference type="PROSITE" id="PS51163"/>
    </source>
</evidence>
<reference evidence="16" key="1">
    <citation type="journal article" date="2019" name="Int. J. Syst. Evol. Microbiol.">
        <title>The Global Catalogue of Microorganisms (GCM) 10K type strain sequencing project: providing services to taxonomists for standard genome sequencing and annotation.</title>
        <authorList>
            <consortium name="The Broad Institute Genomics Platform"/>
            <consortium name="The Broad Institute Genome Sequencing Center for Infectious Disease"/>
            <person name="Wu L."/>
            <person name="Ma J."/>
        </authorList>
    </citation>
    <scope>NUCLEOTIDE SEQUENCE [LARGE SCALE GENOMIC DNA]</scope>
    <source>
        <strain evidence="16">CGMCC 1.7656</strain>
    </source>
</reference>
<dbReference type="InterPro" id="IPR005145">
    <property type="entry name" value="Sua5_C"/>
</dbReference>
<feature type="domain" description="YrdC-like" evidence="14">
    <location>
        <begin position="3"/>
        <end position="189"/>
    </location>
</feature>
<dbReference type="InterPro" id="IPR017945">
    <property type="entry name" value="DHBP_synth_RibB-like_a/b_dom"/>
</dbReference>
<dbReference type="PANTHER" id="PTHR17490:SF16">
    <property type="entry name" value="THREONYLCARBAMOYL-AMP SYNTHASE"/>
    <property type="match status" value="1"/>
</dbReference>
<organism evidence="15 16">
    <name type="scientific">Cloacibacterium rupense</name>
    <dbReference type="NCBI Taxonomy" id="517423"/>
    <lineage>
        <taxon>Bacteria</taxon>
        <taxon>Pseudomonadati</taxon>
        <taxon>Bacteroidota</taxon>
        <taxon>Flavobacteriia</taxon>
        <taxon>Flavobacteriales</taxon>
        <taxon>Weeksellaceae</taxon>
    </lineage>
</organism>
<comment type="caution">
    <text evidence="15">The sequence shown here is derived from an EMBL/GenBank/DDBJ whole genome shotgun (WGS) entry which is preliminary data.</text>
</comment>
<evidence type="ECO:0000256" key="6">
    <source>
        <dbReference type="ARBA" id="ARBA00022679"/>
    </source>
</evidence>
<comment type="similarity">
    <text evidence="2 13">Belongs to the SUA5 family.</text>
</comment>
<keyword evidence="6 13" id="KW-0808">Transferase</keyword>
<dbReference type="Gene3D" id="3.40.50.11030">
    <property type="entry name" value="Threonylcarbamoyl-AMP synthase, C-terminal domain"/>
    <property type="match status" value="1"/>
</dbReference>
<gene>
    <name evidence="15" type="ORF">GCM10010992_10240</name>
</gene>
<evidence type="ECO:0000313" key="15">
    <source>
        <dbReference type="EMBL" id="GGP03118.1"/>
    </source>
</evidence>
<comment type="function">
    <text evidence="13">Required for the formation of a threonylcarbamoyl group on adenosine at position 37 (t(6)A37) in tRNAs that read codons beginning with adenine.</text>
</comment>
<evidence type="ECO:0000256" key="12">
    <source>
        <dbReference type="ARBA" id="ARBA00048366"/>
    </source>
</evidence>
<sequence length="327" mass="35993">MITKNIQLAIEALQNNQLIALPTETVYGLAANAYEESAIKKIFELKKRPLYNPLIVHLHSQNQLEQVAKDIPEKALMLAEKFWPGSLTLVLKKKPHIPDLVTAGKDTVAVRVPQHLMALALLELLDFPLVAPSANPFGSISPTSAAHVYGYFKEDLPVILDGGDCSNGVESTIVGFNGDTPILYRHGAVSVEEIEDCIGPIELITHNDTSPDAPGMLSRHYAPKTETHLVENINETLGQFSGKRVGVLSFTELFNPQDVVAQEILSPKGDLKEAARNLYAALHRLDAQNLEIIIAEKFPNKGLGITLNDRLQRAVKKNINEKMVFTK</sequence>
<evidence type="ECO:0000256" key="5">
    <source>
        <dbReference type="ARBA" id="ARBA00022490"/>
    </source>
</evidence>
<keyword evidence="5 13" id="KW-0963">Cytoplasm</keyword>
<dbReference type="InterPro" id="IPR038385">
    <property type="entry name" value="Sua5/YwlC_C"/>
</dbReference>
<comment type="subcellular location">
    <subcellularLocation>
        <location evidence="1 13">Cytoplasm</location>
    </subcellularLocation>
</comment>
<evidence type="ECO:0000256" key="3">
    <source>
        <dbReference type="ARBA" id="ARBA00012584"/>
    </source>
</evidence>
<dbReference type="PROSITE" id="PS51163">
    <property type="entry name" value="YRDC"/>
    <property type="match status" value="1"/>
</dbReference>
<dbReference type="Pfam" id="PF03481">
    <property type="entry name" value="Sua5_C"/>
    <property type="match status" value="1"/>
</dbReference>
<dbReference type="NCBIfam" id="TIGR00057">
    <property type="entry name" value="L-threonylcarbamoyladenylate synthase"/>
    <property type="match status" value="1"/>
</dbReference>
<accession>A0ABQ2NMX3</accession>
<keyword evidence="8 13" id="KW-0548">Nucleotidyltransferase</keyword>
<dbReference type="SUPFAM" id="SSF55821">
    <property type="entry name" value="YrdC/RibB"/>
    <property type="match status" value="1"/>
</dbReference>
<evidence type="ECO:0000256" key="10">
    <source>
        <dbReference type="ARBA" id="ARBA00022840"/>
    </source>
</evidence>
<evidence type="ECO:0000256" key="13">
    <source>
        <dbReference type="PIRNR" id="PIRNR004930"/>
    </source>
</evidence>
<dbReference type="EMBL" id="BMLV01000002">
    <property type="protein sequence ID" value="GGP03118.1"/>
    <property type="molecule type" value="Genomic_DNA"/>
</dbReference>
<proteinExistence type="inferred from homology"/>
<dbReference type="Gene3D" id="3.90.870.10">
    <property type="entry name" value="DHBP synthase"/>
    <property type="match status" value="1"/>
</dbReference>
<dbReference type="InterPro" id="IPR006070">
    <property type="entry name" value="Sua5-like_dom"/>
</dbReference>
<evidence type="ECO:0000313" key="16">
    <source>
        <dbReference type="Proteomes" id="UP000620064"/>
    </source>
</evidence>
<evidence type="ECO:0000256" key="4">
    <source>
        <dbReference type="ARBA" id="ARBA00015492"/>
    </source>
</evidence>
<dbReference type="InterPro" id="IPR050156">
    <property type="entry name" value="TC-AMP_synthase_SUA5"/>
</dbReference>
<protein>
    <recommendedName>
        <fullName evidence="4 13">Threonylcarbamoyl-AMP synthase</fullName>
        <shortName evidence="13">TC-AMP synthase</shortName>
        <ecNumber evidence="3 13">2.7.7.87</ecNumber>
    </recommendedName>
    <alternativeName>
        <fullName evidence="11 13">L-threonylcarbamoyladenylate synthase</fullName>
    </alternativeName>
</protein>
<keyword evidence="10 13" id="KW-0067">ATP-binding</keyword>